<dbReference type="NCBIfam" id="NF002674">
    <property type="entry name" value="PRK02399.1-2"/>
    <property type="match status" value="1"/>
</dbReference>
<dbReference type="CDD" id="cd15488">
    <property type="entry name" value="Tm-1-like"/>
    <property type="match status" value="1"/>
</dbReference>
<accession>A0A9N7NZ47</accession>
<sequence length="425" mass="45668">MATTEHSTFEVYCVATADTKLQELRFLAESVRSLLDKFRGRFSSLKEVTVTVIDVSSGPNVVTSCGNFKFVSRATVLSAAQLDTTLPDDRAEAVGIMNKALDKMLQKSHADGPLTGVIGLGGSGGTSLLSSAFRSLPMEVPKIIVSTMASGDTSHYVGTSDLVLFPSVVDICGVNRVSKIVITNAAAAFVGMVMGRLTSFEGSVGGCKVEKATVGITMYGRLEREGYECLVFHASGIGGKAMEGLVREGHIQGVLDITTTEVADYIVGGIMACDSSRFDAILEKKLPLVLSVGALDMVALGPKETIPSKFQQRKLHKHNEQITIMRTTMEENKKFAAFIANKLNKSSSQVCVCLPKFGISAMDAPGKAFHDPDATDILIEQLQSLIETGKDRQVKVFENHINDLEFANALVDSFLEISRNKSLIG</sequence>
<protein>
    <submittedName>
        <fullName evidence="3">Uncharacterized protein</fullName>
    </submittedName>
</protein>
<dbReference type="Pfam" id="PF06792">
    <property type="entry name" value="UPF0261"/>
    <property type="match status" value="1"/>
</dbReference>
<evidence type="ECO:0000313" key="3">
    <source>
        <dbReference type="EMBL" id="CAA0839260.1"/>
    </source>
</evidence>
<feature type="domain" description="UPF0261" evidence="2">
    <location>
        <begin position="220"/>
        <end position="417"/>
    </location>
</feature>
<dbReference type="PIRSF" id="PIRSF033271">
    <property type="entry name" value="UCP033271"/>
    <property type="match status" value="1"/>
</dbReference>
<dbReference type="Proteomes" id="UP001153555">
    <property type="component" value="Unassembled WGS sequence"/>
</dbReference>
<proteinExistence type="predicted"/>
<dbReference type="EMBL" id="CACSLK010031421">
    <property type="protein sequence ID" value="CAA0839260.1"/>
    <property type="molecule type" value="Genomic_DNA"/>
</dbReference>
<dbReference type="Gene3D" id="3.40.50.12020">
    <property type="entry name" value="Uncharacterised protein family UPF0261, NN domain"/>
    <property type="match status" value="1"/>
</dbReference>
<gene>
    <name evidence="3" type="ORF">SHERM_05829</name>
</gene>
<feature type="domain" description="UPF0261" evidence="1">
    <location>
        <begin position="10"/>
        <end position="195"/>
    </location>
</feature>
<evidence type="ECO:0000259" key="2">
    <source>
        <dbReference type="Pfam" id="PF23189"/>
    </source>
</evidence>
<evidence type="ECO:0000259" key="1">
    <source>
        <dbReference type="Pfam" id="PF06792"/>
    </source>
</evidence>
<dbReference type="InterPro" id="IPR008322">
    <property type="entry name" value="UPF0261"/>
</dbReference>
<dbReference type="OrthoDB" id="909393at2759"/>
<dbReference type="Pfam" id="PF23189">
    <property type="entry name" value="UPF0261_C"/>
    <property type="match status" value="1"/>
</dbReference>
<name>A0A9N7NZ47_STRHE</name>
<dbReference type="InterPro" id="IPR051353">
    <property type="entry name" value="Tobamovirus_resist_UPF0261"/>
</dbReference>
<comment type="caution">
    <text evidence="3">The sequence shown here is derived from an EMBL/GenBank/DDBJ whole genome shotgun (WGS) entry which is preliminary data.</text>
</comment>
<organism evidence="3 4">
    <name type="scientific">Striga hermonthica</name>
    <name type="common">Purple witchweed</name>
    <name type="synonym">Buchnera hermonthica</name>
    <dbReference type="NCBI Taxonomy" id="68872"/>
    <lineage>
        <taxon>Eukaryota</taxon>
        <taxon>Viridiplantae</taxon>
        <taxon>Streptophyta</taxon>
        <taxon>Embryophyta</taxon>
        <taxon>Tracheophyta</taxon>
        <taxon>Spermatophyta</taxon>
        <taxon>Magnoliopsida</taxon>
        <taxon>eudicotyledons</taxon>
        <taxon>Gunneridae</taxon>
        <taxon>Pentapetalae</taxon>
        <taxon>asterids</taxon>
        <taxon>lamiids</taxon>
        <taxon>Lamiales</taxon>
        <taxon>Orobanchaceae</taxon>
        <taxon>Buchnereae</taxon>
        <taxon>Striga</taxon>
    </lineage>
</organism>
<dbReference type="PANTHER" id="PTHR31862">
    <property type="entry name" value="UPF0261 DOMAIN PROTEIN (AFU_ORTHOLOGUE AFUA_1G10120)"/>
    <property type="match status" value="1"/>
</dbReference>
<dbReference type="Gene3D" id="3.40.50.12030">
    <property type="entry name" value="Uncharacterised protein family UPF0261, NC domain"/>
    <property type="match status" value="1"/>
</dbReference>
<dbReference type="InterPro" id="IPR056778">
    <property type="entry name" value="UPF0261_C"/>
</dbReference>
<reference evidence="3" key="1">
    <citation type="submission" date="2019-12" db="EMBL/GenBank/DDBJ databases">
        <authorList>
            <person name="Scholes J."/>
        </authorList>
    </citation>
    <scope>NUCLEOTIDE SEQUENCE</scope>
</reference>
<dbReference type="InterPro" id="IPR044122">
    <property type="entry name" value="UPF0261_N"/>
</dbReference>
<dbReference type="AlphaFoldDB" id="A0A9N7NZ47"/>
<dbReference type="PANTHER" id="PTHR31862:SF1">
    <property type="entry name" value="UPF0261 DOMAIN PROTEIN (AFU_ORTHOLOGUE AFUA_1G10120)"/>
    <property type="match status" value="1"/>
</dbReference>
<evidence type="ECO:0000313" key="4">
    <source>
        <dbReference type="Proteomes" id="UP001153555"/>
    </source>
</evidence>
<keyword evidence="4" id="KW-1185">Reference proteome</keyword>